<reference evidence="1 2" key="1">
    <citation type="submission" date="2017-04" db="EMBL/GenBank/DDBJ databases">
        <title>Draft genome of the yeast Clavispora lusitaniae type strain CBS 6936.</title>
        <authorList>
            <person name="Durrens P."/>
            <person name="Klopp C."/>
            <person name="Biteau N."/>
            <person name="Fitton-Ouhabi V."/>
            <person name="Dementhon K."/>
            <person name="Accoceberry I."/>
            <person name="Sherman D.J."/>
            <person name="Noel T."/>
        </authorList>
    </citation>
    <scope>NUCLEOTIDE SEQUENCE [LARGE SCALE GENOMIC DNA]</scope>
    <source>
        <strain evidence="1 2">CBS 6936</strain>
    </source>
</reference>
<evidence type="ECO:0000313" key="1">
    <source>
        <dbReference type="EMBL" id="OVF07829.1"/>
    </source>
</evidence>
<proteinExistence type="predicted"/>
<organism evidence="1 2">
    <name type="scientific">Clavispora lusitaniae</name>
    <name type="common">Candida lusitaniae</name>
    <dbReference type="NCBI Taxonomy" id="36911"/>
    <lineage>
        <taxon>Eukaryota</taxon>
        <taxon>Fungi</taxon>
        <taxon>Dikarya</taxon>
        <taxon>Ascomycota</taxon>
        <taxon>Saccharomycotina</taxon>
        <taxon>Pichiomycetes</taxon>
        <taxon>Metschnikowiaceae</taxon>
        <taxon>Clavispora</taxon>
    </lineage>
</organism>
<gene>
    <name evidence="1" type="ORF">A9F13_11g01771</name>
</gene>
<protein>
    <submittedName>
        <fullName evidence="1">Uncharacterized protein</fullName>
    </submittedName>
</protein>
<dbReference type="Proteomes" id="UP000195602">
    <property type="component" value="Unassembled WGS sequence"/>
</dbReference>
<comment type="caution">
    <text evidence="1">The sequence shown here is derived from an EMBL/GenBank/DDBJ whole genome shotgun (WGS) entry which is preliminary data.</text>
</comment>
<accession>A0AA91PYF2</accession>
<dbReference type="EMBL" id="LYUB02000011">
    <property type="protein sequence ID" value="OVF07829.1"/>
    <property type="molecule type" value="Genomic_DNA"/>
</dbReference>
<dbReference type="KEGG" id="clus:A9F13_11g01771"/>
<dbReference type="OMA" id="APFNNKY"/>
<name>A0AA91PYF2_CLALS</name>
<dbReference type="AlphaFoldDB" id="A0AA91PYF2"/>
<evidence type="ECO:0000313" key="2">
    <source>
        <dbReference type="Proteomes" id="UP000195602"/>
    </source>
</evidence>
<sequence>MFSRVNARQALRVAKRFQSHAAPETKSAPFNNKYNFNINPPPVHQYWNIRNASVLFAFVPLYLAVGYLGKYTGANLYGFEALLDFADSEKSPMKELKFGEPQQLKK</sequence>